<dbReference type="InterPro" id="IPR029068">
    <property type="entry name" value="Glyas_Bleomycin-R_OHBP_Dase"/>
</dbReference>
<protein>
    <recommendedName>
        <fullName evidence="2">VOC domain-containing protein</fullName>
    </recommendedName>
</protein>
<dbReference type="GO" id="GO:0046491">
    <property type="term" value="P:L-methylmalonyl-CoA metabolic process"/>
    <property type="evidence" value="ECO:0007669"/>
    <property type="project" value="TreeGrafter"/>
</dbReference>
<dbReference type="RefSeq" id="WP_063233599.1">
    <property type="nucleotide sequence ID" value="NZ_BCVO01000009.1"/>
</dbReference>
<evidence type="ECO:0000256" key="1">
    <source>
        <dbReference type="ARBA" id="ARBA00022723"/>
    </source>
</evidence>
<dbReference type="Pfam" id="PF13669">
    <property type="entry name" value="Glyoxalase_4"/>
    <property type="match status" value="2"/>
</dbReference>
<dbReference type="InterPro" id="IPR037523">
    <property type="entry name" value="VOC_core"/>
</dbReference>
<dbReference type="Proteomes" id="UP000214618">
    <property type="component" value="Chromosome"/>
</dbReference>
<feature type="domain" description="VOC" evidence="2">
    <location>
        <begin position="175"/>
        <end position="316"/>
    </location>
</feature>
<name>A0A223EBE9_9BACI</name>
<dbReference type="OrthoDB" id="9788468at2"/>
<dbReference type="EMBL" id="CP017704">
    <property type="protein sequence ID" value="ASS92574.1"/>
    <property type="molecule type" value="Genomic_DNA"/>
</dbReference>
<dbReference type="PANTHER" id="PTHR43048:SF3">
    <property type="entry name" value="METHYLMALONYL-COA EPIMERASE, MITOCHONDRIAL"/>
    <property type="match status" value="1"/>
</dbReference>
<gene>
    <name evidence="3" type="ORF">BS1321_00425</name>
</gene>
<dbReference type="GO" id="GO:0046872">
    <property type="term" value="F:metal ion binding"/>
    <property type="evidence" value="ECO:0007669"/>
    <property type="project" value="UniProtKB-KW"/>
</dbReference>
<proteinExistence type="predicted"/>
<evidence type="ECO:0000313" key="4">
    <source>
        <dbReference type="Proteomes" id="UP000214618"/>
    </source>
</evidence>
<dbReference type="PANTHER" id="PTHR43048">
    <property type="entry name" value="METHYLMALONYL-COA EPIMERASE"/>
    <property type="match status" value="1"/>
</dbReference>
<dbReference type="AlphaFoldDB" id="A0A223EBE9"/>
<dbReference type="GeneID" id="56471190"/>
<reference evidence="3 4" key="1">
    <citation type="submission" date="2016-10" db="EMBL/GenBank/DDBJ databases">
        <title>The whole genome sequencing and assembly of Bacillus simplex DSM 1321 strain.</title>
        <authorList>
            <person name="Park M.-K."/>
            <person name="Lee Y.-J."/>
            <person name="Yi H."/>
            <person name="Bahn Y.-S."/>
            <person name="Kim J.F."/>
            <person name="Lee D.-W."/>
        </authorList>
    </citation>
    <scope>NUCLEOTIDE SEQUENCE [LARGE SCALE GENOMIC DNA]</scope>
    <source>
        <strain evidence="3 4">DSM 1321</strain>
    </source>
</reference>
<dbReference type="Gene3D" id="3.10.180.10">
    <property type="entry name" value="2,3-Dihydroxybiphenyl 1,2-Dioxygenase, domain 1"/>
    <property type="match status" value="2"/>
</dbReference>
<organism evidence="3 4">
    <name type="scientific">Peribacillus simplex NBRC 15720 = DSM 1321</name>
    <dbReference type="NCBI Taxonomy" id="1349754"/>
    <lineage>
        <taxon>Bacteria</taxon>
        <taxon>Bacillati</taxon>
        <taxon>Bacillota</taxon>
        <taxon>Bacilli</taxon>
        <taxon>Bacillales</taxon>
        <taxon>Bacillaceae</taxon>
        <taxon>Peribacillus</taxon>
    </lineage>
</organism>
<accession>A0A223EBE9</accession>
<feature type="domain" description="VOC" evidence="2">
    <location>
        <begin position="10"/>
        <end position="151"/>
    </location>
</feature>
<evidence type="ECO:0000313" key="3">
    <source>
        <dbReference type="EMBL" id="ASS92574.1"/>
    </source>
</evidence>
<dbReference type="PROSITE" id="PS51819">
    <property type="entry name" value="VOC"/>
    <property type="match status" value="2"/>
</dbReference>
<dbReference type="SUPFAM" id="SSF54593">
    <property type="entry name" value="Glyoxalase/Bleomycin resistance protein/Dihydroxybiphenyl dioxygenase"/>
    <property type="match status" value="2"/>
</dbReference>
<evidence type="ECO:0000259" key="2">
    <source>
        <dbReference type="PROSITE" id="PS51819"/>
    </source>
</evidence>
<dbReference type="InterPro" id="IPR051785">
    <property type="entry name" value="MMCE/EMCE_epimerase"/>
</dbReference>
<dbReference type="GO" id="GO:0004493">
    <property type="term" value="F:methylmalonyl-CoA epimerase activity"/>
    <property type="evidence" value="ECO:0007669"/>
    <property type="project" value="TreeGrafter"/>
</dbReference>
<sequence>MAESLLGNRNINQLAFVVKDIEAANLAFTRLLGIKKAEPFLTGDSAVSKVTFRGVPTESQSKLAFLNTPTVQFELIEPDKNPGTMREFLDEVGEGIHHIAFDVDSIQKRLPIMEKSGYPALQTGEFTSSDGRYVYVDTLDNHKTLVELLESVEPRKTEWESPEDASVQPLLGTNKVEQLALVVKDLDAAADAYCKLLGIEKPPIIHSGSTEITNVIYKGKPTEGNSKYMFIDTPLIQIELIEPGESPSTWKDHLETYGEGVHHISFVIKDMEAKMKMLEEMGYPVIQTGNFFNGKGRYAYMDTTSTYKVIIELLERFDE</sequence>
<keyword evidence="1" id="KW-0479">Metal-binding</keyword>